<dbReference type="OrthoDB" id="773336at2759"/>
<evidence type="ECO:0000256" key="2">
    <source>
        <dbReference type="ARBA" id="ARBA00006728"/>
    </source>
</evidence>
<comment type="similarity">
    <text evidence="2 8">Belongs to the Aux/IAA family.</text>
</comment>
<dbReference type="GO" id="GO:0005634">
    <property type="term" value="C:nucleus"/>
    <property type="evidence" value="ECO:0007669"/>
    <property type="project" value="UniProtKB-SubCell"/>
</dbReference>
<keyword evidence="12" id="KW-1185">Reference proteome</keyword>
<keyword evidence="6 8" id="KW-0539">Nucleus</keyword>
<evidence type="ECO:0000256" key="6">
    <source>
        <dbReference type="ARBA" id="ARBA00023242"/>
    </source>
</evidence>
<sequence>MQGGPGVGVGGVASSGSSNHGSISTVSKAEVVLEQDYMGMSEVSSTSKLVEEEENGDEELELGLGLGWGTGGTKVNKPTAPWGDYCRILTAKDFPSLVSSSSPTVGGTNWAAEADSVGQEIGSNMPSNQAVGWPPVPAYRMNSLANQVKVPSEQNIVGSSNANKSFVKSNNMGGTIKNNKIQEKGGHGLSKFVKVNMDGMQIGRKVDLNAHVCYETLAQALEDMFHRPTSINTANRPIGFQEHEVTGAASKPTKLLDGSSEFVLTYEDREGDWMLVGDVPWGMFLHTARRLRIMKTSEANGLAPRFQEKRNKQRSKPI</sequence>
<dbReference type="PANTHER" id="PTHR31734">
    <property type="entry name" value="AUXIN-RESPONSIVE PROTEIN IAA17"/>
    <property type="match status" value="1"/>
</dbReference>
<evidence type="ECO:0000256" key="1">
    <source>
        <dbReference type="ARBA" id="ARBA00004123"/>
    </source>
</evidence>
<feature type="compositionally biased region" description="Gly residues" evidence="9">
    <location>
        <begin position="1"/>
        <end position="13"/>
    </location>
</feature>
<dbReference type="Proteomes" id="UP000283530">
    <property type="component" value="Unassembled WGS sequence"/>
</dbReference>
<comment type="subcellular location">
    <subcellularLocation>
        <location evidence="1 8">Nucleus</location>
    </subcellularLocation>
</comment>
<evidence type="ECO:0000256" key="7">
    <source>
        <dbReference type="ARBA" id="ARBA00023294"/>
    </source>
</evidence>
<proteinExistence type="inferred from homology"/>
<gene>
    <name evidence="11" type="ORF">CKAN_01519300</name>
</gene>
<protein>
    <recommendedName>
        <fullName evidence="8">Auxin-responsive protein</fullName>
    </recommendedName>
</protein>
<evidence type="ECO:0000313" key="11">
    <source>
        <dbReference type="EMBL" id="RWR86302.1"/>
    </source>
</evidence>
<dbReference type="Gene3D" id="3.10.20.90">
    <property type="entry name" value="Phosphatidylinositol 3-kinase Catalytic Subunit, Chain A, domain 1"/>
    <property type="match status" value="1"/>
</dbReference>
<reference evidence="11 12" key="1">
    <citation type="journal article" date="2019" name="Nat. Plants">
        <title>Stout camphor tree genome fills gaps in understanding of flowering plant genome evolution.</title>
        <authorList>
            <person name="Chaw S.M."/>
            <person name="Liu Y.C."/>
            <person name="Wu Y.W."/>
            <person name="Wang H.Y."/>
            <person name="Lin C.I."/>
            <person name="Wu C.S."/>
            <person name="Ke H.M."/>
            <person name="Chang L.Y."/>
            <person name="Hsu C.Y."/>
            <person name="Yang H.T."/>
            <person name="Sudianto E."/>
            <person name="Hsu M.H."/>
            <person name="Wu K.P."/>
            <person name="Wang L.N."/>
            <person name="Leebens-Mack J.H."/>
            <person name="Tsai I.J."/>
        </authorList>
    </citation>
    <scope>NUCLEOTIDE SEQUENCE [LARGE SCALE GENOMIC DNA]</scope>
    <source>
        <strain evidence="12">cv. Chaw 1501</strain>
        <tissue evidence="11">Young leaves</tissue>
    </source>
</reference>
<evidence type="ECO:0000259" key="10">
    <source>
        <dbReference type="PROSITE" id="PS51745"/>
    </source>
</evidence>
<evidence type="ECO:0000256" key="3">
    <source>
        <dbReference type="ARBA" id="ARBA00022491"/>
    </source>
</evidence>
<dbReference type="GO" id="GO:0009734">
    <property type="term" value="P:auxin-activated signaling pathway"/>
    <property type="evidence" value="ECO:0007669"/>
    <property type="project" value="UniProtKB-UniRule"/>
</dbReference>
<dbReference type="STRING" id="337451.A0A443P6A0"/>
<comment type="function">
    <text evidence="8">Aux/IAA proteins are short-lived transcriptional factors that function as repressors of early auxin response genes at low auxin concentrations.</text>
</comment>
<keyword evidence="5 8" id="KW-0804">Transcription</keyword>
<keyword evidence="7 8" id="KW-0927">Auxin signaling pathway</keyword>
<dbReference type="EMBL" id="QPKB01000006">
    <property type="protein sequence ID" value="RWR86302.1"/>
    <property type="molecule type" value="Genomic_DNA"/>
</dbReference>
<dbReference type="PROSITE" id="PS51745">
    <property type="entry name" value="PB1"/>
    <property type="match status" value="1"/>
</dbReference>
<dbReference type="InterPro" id="IPR033389">
    <property type="entry name" value="AUX/IAA_dom"/>
</dbReference>
<evidence type="ECO:0000256" key="9">
    <source>
        <dbReference type="SAM" id="MobiDB-lite"/>
    </source>
</evidence>
<keyword evidence="4 8" id="KW-0805">Transcription regulation</keyword>
<evidence type="ECO:0000256" key="4">
    <source>
        <dbReference type="ARBA" id="ARBA00023015"/>
    </source>
</evidence>
<keyword evidence="3 8" id="KW-0678">Repressor</keyword>
<organism evidence="11 12">
    <name type="scientific">Cinnamomum micranthum f. kanehirae</name>
    <dbReference type="NCBI Taxonomy" id="337451"/>
    <lineage>
        <taxon>Eukaryota</taxon>
        <taxon>Viridiplantae</taxon>
        <taxon>Streptophyta</taxon>
        <taxon>Embryophyta</taxon>
        <taxon>Tracheophyta</taxon>
        <taxon>Spermatophyta</taxon>
        <taxon>Magnoliopsida</taxon>
        <taxon>Magnoliidae</taxon>
        <taxon>Laurales</taxon>
        <taxon>Lauraceae</taxon>
        <taxon>Cinnamomum</taxon>
    </lineage>
</organism>
<feature type="domain" description="PB1" evidence="10">
    <location>
        <begin position="190"/>
        <end position="296"/>
    </location>
</feature>
<dbReference type="Pfam" id="PF02309">
    <property type="entry name" value="AUX_IAA"/>
    <property type="match status" value="1"/>
</dbReference>
<accession>A0A443P6A0</accession>
<dbReference type="AlphaFoldDB" id="A0A443P6A0"/>
<comment type="subunit">
    <text evidence="8">Homodimers and heterodimers.</text>
</comment>
<feature type="compositionally biased region" description="Low complexity" evidence="9">
    <location>
        <begin position="14"/>
        <end position="24"/>
    </location>
</feature>
<evidence type="ECO:0000256" key="8">
    <source>
        <dbReference type="RuleBase" id="RU004549"/>
    </source>
</evidence>
<comment type="caution">
    <text evidence="11">The sequence shown here is derived from an EMBL/GenBank/DDBJ whole genome shotgun (WGS) entry which is preliminary data.</text>
</comment>
<dbReference type="PANTHER" id="PTHR31734:SF6">
    <property type="entry name" value="AUXIN-RESPONSIVE PROTEIN IAA11"/>
    <property type="match status" value="1"/>
</dbReference>
<dbReference type="InterPro" id="IPR053793">
    <property type="entry name" value="PB1-like"/>
</dbReference>
<name>A0A443P6A0_9MAGN</name>
<evidence type="ECO:0000313" key="12">
    <source>
        <dbReference type="Proteomes" id="UP000283530"/>
    </source>
</evidence>
<dbReference type="GO" id="GO:0006355">
    <property type="term" value="P:regulation of DNA-templated transcription"/>
    <property type="evidence" value="ECO:0007669"/>
    <property type="project" value="InterPro"/>
</dbReference>
<evidence type="ECO:0000256" key="5">
    <source>
        <dbReference type="ARBA" id="ARBA00023163"/>
    </source>
</evidence>
<dbReference type="SUPFAM" id="SSF54277">
    <property type="entry name" value="CAD &amp; PB1 domains"/>
    <property type="match status" value="1"/>
</dbReference>
<feature type="region of interest" description="Disordered" evidence="9">
    <location>
        <begin position="1"/>
        <end position="24"/>
    </location>
</feature>
<dbReference type="InterPro" id="IPR003311">
    <property type="entry name" value="AUX_IAA"/>
</dbReference>